<evidence type="ECO:0000313" key="1">
    <source>
        <dbReference type="EMBL" id="CAG8805237.1"/>
    </source>
</evidence>
<organism evidence="1 2">
    <name type="scientific">Racocetra persica</name>
    <dbReference type="NCBI Taxonomy" id="160502"/>
    <lineage>
        <taxon>Eukaryota</taxon>
        <taxon>Fungi</taxon>
        <taxon>Fungi incertae sedis</taxon>
        <taxon>Mucoromycota</taxon>
        <taxon>Glomeromycotina</taxon>
        <taxon>Glomeromycetes</taxon>
        <taxon>Diversisporales</taxon>
        <taxon>Gigasporaceae</taxon>
        <taxon>Racocetra</taxon>
    </lineage>
</organism>
<name>A0ACA9RR63_9GLOM</name>
<evidence type="ECO:0000313" key="2">
    <source>
        <dbReference type="Proteomes" id="UP000789920"/>
    </source>
</evidence>
<protein>
    <submittedName>
        <fullName evidence="1">10848_t:CDS:1</fullName>
    </submittedName>
</protein>
<gene>
    <name evidence="1" type="ORF">RPERSI_LOCUS21887</name>
</gene>
<feature type="non-terminal residue" evidence="1">
    <location>
        <position position="1"/>
    </location>
</feature>
<reference evidence="1" key="1">
    <citation type="submission" date="2021-06" db="EMBL/GenBank/DDBJ databases">
        <authorList>
            <person name="Kallberg Y."/>
            <person name="Tangrot J."/>
            <person name="Rosling A."/>
        </authorList>
    </citation>
    <scope>NUCLEOTIDE SEQUENCE</scope>
    <source>
        <strain evidence="1">MA461A</strain>
    </source>
</reference>
<comment type="caution">
    <text evidence="1">The sequence shown here is derived from an EMBL/GenBank/DDBJ whole genome shotgun (WGS) entry which is preliminary data.</text>
</comment>
<proteinExistence type="predicted"/>
<accession>A0ACA9RR63</accession>
<keyword evidence="2" id="KW-1185">Reference proteome</keyword>
<dbReference type="EMBL" id="CAJVQC010065192">
    <property type="protein sequence ID" value="CAG8805237.1"/>
    <property type="molecule type" value="Genomic_DNA"/>
</dbReference>
<dbReference type="Proteomes" id="UP000789920">
    <property type="component" value="Unassembled WGS sequence"/>
</dbReference>
<sequence>TNKSDKKEVENPYSIDVNKQLPALKIFLCAVDVDSYGKYKSDMTKTIKALRTVPNIIDLAPFKLKISQKMIAEEVTKMKVTKKITNFLETSIEILIWYKYFGPIITVGNTLGDSKT</sequence>